<evidence type="ECO:0000256" key="2">
    <source>
        <dbReference type="ARBA" id="ARBA00022512"/>
    </source>
</evidence>
<reference evidence="11 12" key="1">
    <citation type="submission" date="2019-06" db="EMBL/GenBank/DDBJ databases">
        <title>Whole genome shotgun sequence of Streptomyces cacaoi subsp. cacaoi NBRC 12748.</title>
        <authorList>
            <person name="Hosoyama A."/>
            <person name="Uohara A."/>
            <person name="Ohji S."/>
            <person name="Ichikawa N."/>
        </authorList>
    </citation>
    <scope>NUCLEOTIDE SEQUENCE [LARGE SCALE GENOMIC DNA]</scope>
    <source>
        <strain evidence="11 12">NBRC 12748</strain>
    </source>
</reference>
<feature type="compositionally biased region" description="Basic and acidic residues" evidence="8">
    <location>
        <begin position="112"/>
        <end position="123"/>
    </location>
</feature>
<keyword evidence="9" id="KW-1133">Transmembrane helix</keyword>
<feature type="region of interest" description="Disordered" evidence="8">
    <location>
        <begin position="68"/>
        <end position="158"/>
    </location>
</feature>
<evidence type="ECO:0000313" key="12">
    <source>
        <dbReference type="Proteomes" id="UP000319210"/>
    </source>
</evidence>
<evidence type="ECO:0000313" key="11">
    <source>
        <dbReference type="EMBL" id="GEB50518.1"/>
    </source>
</evidence>
<evidence type="ECO:0000256" key="9">
    <source>
        <dbReference type="SAM" id="Phobius"/>
    </source>
</evidence>
<feature type="transmembrane region" description="Helical" evidence="9">
    <location>
        <begin position="157"/>
        <end position="183"/>
    </location>
</feature>
<name>A0A4Y3R1F3_STRCI</name>
<protein>
    <recommendedName>
        <fullName evidence="10">Chaplin domain-containing protein</fullName>
    </recommendedName>
</protein>
<evidence type="ECO:0000256" key="4">
    <source>
        <dbReference type="ARBA" id="ARBA00022729"/>
    </source>
</evidence>
<accession>A0A4Y3R1F3</accession>
<comment type="subcellular location">
    <subcellularLocation>
        <location evidence="1">Secreted</location>
        <location evidence="1">Cell wall</location>
    </subcellularLocation>
</comment>
<dbReference type="InterPro" id="IPR005528">
    <property type="entry name" value="ChpA-H"/>
</dbReference>
<evidence type="ECO:0000256" key="3">
    <source>
        <dbReference type="ARBA" id="ARBA00022525"/>
    </source>
</evidence>
<keyword evidence="3" id="KW-0964">Secreted</keyword>
<keyword evidence="2" id="KW-0134">Cell wall</keyword>
<keyword evidence="12" id="KW-1185">Reference proteome</keyword>
<keyword evidence="9" id="KW-0472">Membrane</keyword>
<keyword evidence="6 7" id="KW-0034">Amyloid</keyword>
<dbReference type="EMBL" id="BJMM01000013">
    <property type="protein sequence ID" value="GEB50518.1"/>
    <property type="molecule type" value="Genomic_DNA"/>
</dbReference>
<evidence type="ECO:0000256" key="8">
    <source>
        <dbReference type="SAM" id="MobiDB-lite"/>
    </source>
</evidence>
<evidence type="ECO:0000256" key="1">
    <source>
        <dbReference type="ARBA" id="ARBA00004191"/>
    </source>
</evidence>
<proteinExistence type="predicted"/>
<keyword evidence="5" id="KW-0130">Cell adhesion</keyword>
<evidence type="ECO:0000259" key="10">
    <source>
        <dbReference type="PROSITE" id="PS51884"/>
    </source>
</evidence>
<evidence type="ECO:0000256" key="7">
    <source>
        <dbReference type="PROSITE-ProRule" id="PRU01232"/>
    </source>
</evidence>
<sequence length="191" mass="19015">MTAAATSGVLAGAAGYAQADAGAQSGAANSPGVLSGNTVQAPVHIPANVCGNSVSVVGLLNPTFGNQCANDGSPARPAERPAPEKPAPEAPEHDHHERTPEKPAEQAPPADSSERVVHEEQPVERASVPAQRAPAQPAAEQEAPRAAQEARPADPQLAATGAAGAGAMAALGAGVLAGGLVLYRRSTRRNG</sequence>
<dbReference type="NCBIfam" id="TIGR01167">
    <property type="entry name" value="LPXTG_anchor"/>
    <property type="match status" value="1"/>
</dbReference>
<dbReference type="Pfam" id="PF03777">
    <property type="entry name" value="ChpA-C"/>
    <property type="match status" value="1"/>
</dbReference>
<dbReference type="Proteomes" id="UP000319210">
    <property type="component" value="Unassembled WGS sequence"/>
</dbReference>
<keyword evidence="9" id="KW-0812">Transmembrane</keyword>
<evidence type="ECO:0000256" key="5">
    <source>
        <dbReference type="ARBA" id="ARBA00022889"/>
    </source>
</evidence>
<dbReference type="GO" id="GO:0007155">
    <property type="term" value="P:cell adhesion"/>
    <property type="evidence" value="ECO:0007669"/>
    <property type="project" value="UniProtKB-KW"/>
</dbReference>
<gene>
    <name evidence="11" type="ORF">SCA03_30690</name>
</gene>
<dbReference type="PROSITE" id="PS51884">
    <property type="entry name" value="CHAPLIN"/>
    <property type="match status" value="1"/>
</dbReference>
<feature type="compositionally biased region" description="Low complexity" evidence="8">
    <location>
        <begin position="129"/>
        <end position="150"/>
    </location>
</feature>
<comment type="caution">
    <text evidence="11">The sequence shown here is derived from an EMBL/GenBank/DDBJ whole genome shotgun (WGS) entry which is preliminary data.</text>
</comment>
<keyword evidence="4" id="KW-0732">Signal</keyword>
<feature type="domain" description="Chaplin" evidence="10">
    <location>
        <begin position="30"/>
        <end position="70"/>
    </location>
</feature>
<dbReference type="AlphaFoldDB" id="A0A4Y3R1F3"/>
<feature type="compositionally biased region" description="Basic and acidic residues" evidence="8">
    <location>
        <begin position="77"/>
        <end position="104"/>
    </location>
</feature>
<evidence type="ECO:0000256" key="6">
    <source>
        <dbReference type="ARBA" id="ARBA00023087"/>
    </source>
</evidence>
<organism evidence="11 12">
    <name type="scientific">Streptomyces cacaoi</name>
    <dbReference type="NCBI Taxonomy" id="1898"/>
    <lineage>
        <taxon>Bacteria</taxon>
        <taxon>Bacillati</taxon>
        <taxon>Actinomycetota</taxon>
        <taxon>Actinomycetes</taxon>
        <taxon>Kitasatosporales</taxon>
        <taxon>Streptomycetaceae</taxon>
        <taxon>Streptomyces</taxon>
    </lineage>
</organism>